<dbReference type="PRINTS" id="PR00625">
    <property type="entry name" value="JDOMAIN"/>
</dbReference>
<protein>
    <submittedName>
        <fullName evidence="3">Molecular chaperone (DnaJ superfamily)</fullName>
    </submittedName>
</protein>
<dbReference type="PANTHER" id="PTHR43948:SF21">
    <property type="entry name" value="DNAJ DOMAIN-CONTAINING PROTEIN"/>
    <property type="match status" value="1"/>
</dbReference>
<organism evidence="3">
    <name type="scientific">Phaffia rhodozyma</name>
    <name type="common">Yeast</name>
    <name type="synonym">Xanthophyllomyces dendrorhous</name>
    <dbReference type="NCBI Taxonomy" id="264483"/>
    <lineage>
        <taxon>Eukaryota</taxon>
        <taxon>Fungi</taxon>
        <taxon>Dikarya</taxon>
        <taxon>Basidiomycota</taxon>
        <taxon>Agaricomycotina</taxon>
        <taxon>Tremellomycetes</taxon>
        <taxon>Cystofilobasidiales</taxon>
        <taxon>Mrakiaceae</taxon>
        <taxon>Phaffia</taxon>
    </lineage>
</organism>
<dbReference type="GO" id="GO:0051082">
    <property type="term" value="F:unfolded protein binding"/>
    <property type="evidence" value="ECO:0007669"/>
    <property type="project" value="TreeGrafter"/>
</dbReference>
<dbReference type="GO" id="GO:0005634">
    <property type="term" value="C:nucleus"/>
    <property type="evidence" value="ECO:0007669"/>
    <property type="project" value="TreeGrafter"/>
</dbReference>
<dbReference type="Gene3D" id="1.10.287.110">
    <property type="entry name" value="DnaJ domain"/>
    <property type="match status" value="1"/>
</dbReference>
<evidence type="ECO:0000256" key="1">
    <source>
        <dbReference type="SAM" id="MobiDB-lite"/>
    </source>
</evidence>
<dbReference type="GO" id="GO:0044183">
    <property type="term" value="F:protein folding chaperone"/>
    <property type="evidence" value="ECO:0007669"/>
    <property type="project" value="TreeGrafter"/>
</dbReference>
<dbReference type="InterPro" id="IPR036869">
    <property type="entry name" value="J_dom_sf"/>
</dbReference>
<dbReference type="Pfam" id="PF00226">
    <property type="entry name" value="DnaJ"/>
    <property type="match status" value="1"/>
</dbReference>
<dbReference type="CDD" id="cd06257">
    <property type="entry name" value="DnaJ"/>
    <property type="match status" value="1"/>
</dbReference>
<sequence>MSIPNYYAILSVPRTASFEEIKSAYKKESLKSHPDRLAPTASDAERKRATARFQQVADAYFTLSDPARRREYDLHTPSSYSFPSSDPFDGTEESAYSSSSNVPPKESTSSFFSNLFNSATGGPAGHSNADETFTSVFADLLEPEVGRERAGRMWSLVGGAGGAAVGFVIGNIPGAMAGGFAGNRLGAVRDAKGKAVGEVFMSLGSDRKAEILRALAAKFFSSIGQKAF</sequence>
<feature type="region of interest" description="Disordered" evidence="1">
    <location>
        <begin position="74"/>
        <end position="103"/>
    </location>
</feature>
<dbReference type="AlphaFoldDB" id="A0A0F7SFS7"/>
<name>A0A0F7SFS7_PHARH</name>
<dbReference type="SUPFAM" id="SSF46565">
    <property type="entry name" value="Chaperone J-domain"/>
    <property type="match status" value="1"/>
</dbReference>
<evidence type="ECO:0000259" key="2">
    <source>
        <dbReference type="PROSITE" id="PS50076"/>
    </source>
</evidence>
<dbReference type="PROSITE" id="PS50076">
    <property type="entry name" value="DNAJ_2"/>
    <property type="match status" value="1"/>
</dbReference>
<reference evidence="3" key="1">
    <citation type="submission" date="2014-08" db="EMBL/GenBank/DDBJ databases">
        <authorList>
            <person name="Sharma Rahul"/>
            <person name="Thines Marco"/>
        </authorList>
    </citation>
    <scope>NUCLEOTIDE SEQUENCE</scope>
</reference>
<evidence type="ECO:0000313" key="3">
    <source>
        <dbReference type="EMBL" id="CDZ97185.1"/>
    </source>
</evidence>
<feature type="region of interest" description="Disordered" evidence="1">
    <location>
        <begin position="29"/>
        <end position="49"/>
    </location>
</feature>
<accession>A0A0F7SFS7</accession>
<dbReference type="EMBL" id="LN483167">
    <property type="protein sequence ID" value="CDZ97185.1"/>
    <property type="molecule type" value="Genomic_DNA"/>
</dbReference>
<dbReference type="GO" id="GO:0051087">
    <property type="term" value="F:protein-folding chaperone binding"/>
    <property type="evidence" value="ECO:0007669"/>
    <property type="project" value="TreeGrafter"/>
</dbReference>
<feature type="domain" description="J" evidence="2">
    <location>
        <begin position="5"/>
        <end position="76"/>
    </location>
</feature>
<proteinExistence type="predicted"/>
<dbReference type="GO" id="GO:0005737">
    <property type="term" value="C:cytoplasm"/>
    <property type="evidence" value="ECO:0007669"/>
    <property type="project" value="TreeGrafter"/>
</dbReference>
<dbReference type="SMART" id="SM00271">
    <property type="entry name" value="DnaJ"/>
    <property type="match status" value="1"/>
</dbReference>
<dbReference type="PANTHER" id="PTHR43948">
    <property type="entry name" value="DNAJ HOMOLOG SUBFAMILY B"/>
    <property type="match status" value="1"/>
</dbReference>
<feature type="compositionally biased region" description="Low complexity" evidence="1">
    <location>
        <begin position="77"/>
        <end position="88"/>
    </location>
</feature>
<dbReference type="InterPro" id="IPR001623">
    <property type="entry name" value="DnaJ_domain"/>
</dbReference>